<dbReference type="GO" id="GO:0030149">
    <property type="term" value="P:sphingolipid catabolic process"/>
    <property type="evidence" value="ECO:0007669"/>
    <property type="project" value="TreeGrafter"/>
</dbReference>
<dbReference type="GO" id="GO:0004620">
    <property type="term" value="F:phospholipase activity"/>
    <property type="evidence" value="ECO:0007669"/>
    <property type="project" value="TreeGrafter"/>
</dbReference>
<dbReference type="GO" id="GO:0071944">
    <property type="term" value="C:cell periphery"/>
    <property type="evidence" value="ECO:0007669"/>
    <property type="project" value="TreeGrafter"/>
</dbReference>
<feature type="compositionally biased region" description="Low complexity" evidence="1">
    <location>
        <begin position="557"/>
        <end position="570"/>
    </location>
</feature>
<dbReference type="SUPFAM" id="SSF140860">
    <property type="entry name" value="Pseudo ankyrin repeat-like"/>
    <property type="match status" value="1"/>
</dbReference>
<evidence type="ECO:0000313" key="3">
    <source>
        <dbReference type="Proteomes" id="UP000747399"/>
    </source>
</evidence>
<reference evidence="2" key="1">
    <citation type="journal article" date="2021" name="Proc. Natl. Acad. Sci. U.S.A.">
        <title>Three genomes in the algal genus Volvox reveal the fate of a haploid sex-determining region after a transition to homothallism.</title>
        <authorList>
            <person name="Yamamoto K."/>
            <person name="Hamaji T."/>
            <person name="Kawai-Toyooka H."/>
            <person name="Matsuzaki R."/>
            <person name="Takahashi F."/>
            <person name="Nishimura Y."/>
            <person name="Kawachi M."/>
            <person name="Noguchi H."/>
            <person name="Minakuchi Y."/>
            <person name="Umen J.G."/>
            <person name="Toyoda A."/>
            <person name="Nozaki H."/>
        </authorList>
    </citation>
    <scope>NUCLEOTIDE SEQUENCE</scope>
    <source>
        <strain evidence="2">NIES-3780</strain>
    </source>
</reference>
<dbReference type="EMBL" id="BNCO01000109">
    <property type="protein sequence ID" value="GIL68047.1"/>
    <property type="molecule type" value="Genomic_DNA"/>
</dbReference>
<feature type="region of interest" description="Disordered" evidence="1">
    <location>
        <begin position="548"/>
        <end position="570"/>
    </location>
</feature>
<dbReference type="PANTHER" id="PTHR12393:SF6">
    <property type="entry name" value="SPHINGOMYELIN PHOSPHODIESTERASE 2"/>
    <property type="match status" value="1"/>
</dbReference>
<name>A0A8J4BU66_9CHLO</name>
<protein>
    <submittedName>
        <fullName evidence="2">Uncharacterized protein</fullName>
    </submittedName>
</protein>
<accession>A0A8J4BU66</accession>
<dbReference type="GO" id="GO:0046513">
    <property type="term" value="P:ceramide biosynthetic process"/>
    <property type="evidence" value="ECO:0007669"/>
    <property type="project" value="TreeGrafter"/>
</dbReference>
<feature type="compositionally biased region" description="Acidic residues" evidence="1">
    <location>
        <begin position="594"/>
        <end position="604"/>
    </location>
</feature>
<feature type="compositionally biased region" description="Basic residues" evidence="1">
    <location>
        <begin position="610"/>
        <end position="625"/>
    </location>
</feature>
<feature type="region of interest" description="Disordered" evidence="1">
    <location>
        <begin position="591"/>
        <end position="625"/>
    </location>
</feature>
<sequence>AQLVMALKKTCGGPAHPLEVPDIIRLVASFLNKNEAACTLLRVNKTTAKVLSGHGMVVLRQPVPRHAFVAAFGNRRALERLTTDQKYKLLAHTAQSRDLDNLQTAVQASACELTEAVFNGAALGGSLQVCQWLLARRCPFGPATIGFAACTGKLKVILLLLNACTRKDDCDSLIQAAWKSASRTGRWNVCEELQRLGFHCPYQAVLDAAHAGHGDRTERLLKFFLAGKITSEDAACVKDDVLIAVALKCGLRDLQRLCAQCHRYNFLGQSNLALPLLYAFLSSTPDWQLKVQWLRAKGADFGHYRASRGVWEQLLSLPDWVERLRQLVLDPYARGDFFTNYVQHILQSANMPELQRLISAGFGPAIAPCLKKNDSAHAVLLGDISFLTQLLALGCPIGTFTMDCAVEGGHLDMLELMAGPNVPAEQAAEAEAVLRTRPSLLSRAISRGDLDMARWLRERGCPWPQGAVSAAASSGKVDLLEWLLQSGCPMEDPDKAYLAAGKAGNASTLPVLQLLVGPLSRCAAERLRSICTSETIHRWLNTEWRPADEEMEETTADELPSSQQQPQQLQANSLWKWATNNLAVLFGKKRQREEEVDVVEEVDGGEGKGQRRVKRRVTRHGSRPQ</sequence>
<dbReference type="Gene3D" id="1.25.40.20">
    <property type="entry name" value="Ankyrin repeat-containing domain"/>
    <property type="match status" value="1"/>
</dbReference>
<dbReference type="PANTHER" id="PTHR12393">
    <property type="entry name" value="SPHINGOMYELIN PHOSPHODIESTERASE RELATED"/>
    <property type="match status" value="1"/>
</dbReference>
<evidence type="ECO:0000256" key="1">
    <source>
        <dbReference type="SAM" id="MobiDB-lite"/>
    </source>
</evidence>
<dbReference type="SUPFAM" id="SSF48403">
    <property type="entry name" value="Ankyrin repeat"/>
    <property type="match status" value="1"/>
</dbReference>
<feature type="non-terminal residue" evidence="2">
    <location>
        <position position="1"/>
    </location>
</feature>
<dbReference type="InterPro" id="IPR036770">
    <property type="entry name" value="Ankyrin_rpt-contain_sf"/>
</dbReference>
<dbReference type="GO" id="GO:0005783">
    <property type="term" value="C:endoplasmic reticulum"/>
    <property type="evidence" value="ECO:0007669"/>
    <property type="project" value="TreeGrafter"/>
</dbReference>
<evidence type="ECO:0000313" key="2">
    <source>
        <dbReference type="EMBL" id="GIL68047.1"/>
    </source>
</evidence>
<organism evidence="2 3">
    <name type="scientific">Volvox africanus</name>
    <dbReference type="NCBI Taxonomy" id="51714"/>
    <lineage>
        <taxon>Eukaryota</taxon>
        <taxon>Viridiplantae</taxon>
        <taxon>Chlorophyta</taxon>
        <taxon>core chlorophytes</taxon>
        <taxon>Chlorophyceae</taxon>
        <taxon>CS clade</taxon>
        <taxon>Chlamydomonadales</taxon>
        <taxon>Volvocaceae</taxon>
        <taxon>Volvox</taxon>
    </lineage>
</organism>
<dbReference type="GO" id="GO:0016020">
    <property type="term" value="C:membrane"/>
    <property type="evidence" value="ECO:0007669"/>
    <property type="project" value="TreeGrafter"/>
</dbReference>
<proteinExistence type="predicted"/>
<keyword evidence="3" id="KW-1185">Reference proteome</keyword>
<comment type="caution">
    <text evidence="2">The sequence shown here is derived from an EMBL/GenBank/DDBJ whole genome shotgun (WGS) entry which is preliminary data.</text>
</comment>
<dbReference type="Proteomes" id="UP000747399">
    <property type="component" value="Unassembled WGS sequence"/>
</dbReference>
<dbReference type="AlphaFoldDB" id="A0A8J4BU66"/>
<gene>
    <name evidence="2" type="ORF">Vafri_21359</name>
</gene>